<dbReference type="PANTHER" id="PTHR39210:SF1">
    <property type="entry name" value="HEPARIN-SULFATE LYASE"/>
    <property type="match status" value="1"/>
</dbReference>
<dbReference type="Proteomes" id="UP000562254">
    <property type="component" value="Unassembled WGS sequence"/>
</dbReference>
<dbReference type="GO" id="GO:0016829">
    <property type="term" value="F:lyase activity"/>
    <property type="evidence" value="ECO:0007669"/>
    <property type="project" value="UniProtKB-KW"/>
</dbReference>
<dbReference type="RefSeq" id="WP_246419167.1">
    <property type="nucleotide sequence ID" value="NZ_JACIJE010000001.1"/>
</dbReference>
<evidence type="ECO:0000259" key="5">
    <source>
        <dbReference type="Pfam" id="PF07940"/>
    </source>
</evidence>
<comment type="caution">
    <text evidence="6">The sequence shown here is derived from an EMBL/GenBank/DDBJ whole genome shotgun (WGS) entry which is preliminary data.</text>
</comment>
<gene>
    <name evidence="6" type="ORF">FHS88_000328</name>
</gene>
<dbReference type="SUPFAM" id="SSF48230">
    <property type="entry name" value="Chondroitin AC/alginate lyase"/>
    <property type="match status" value="1"/>
</dbReference>
<keyword evidence="3" id="KW-0574">Periplasm</keyword>
<evidence type="ECO:0000256" key="1">
    <source>
        <dbReference type="ARBA" id="ARBA00004418"/>
    </source>
</evidence>
<keyword evidence="7" id="KW-1185">Reference proteome</keyword>
<dbReference type="InterPro" id="IPR012480">
    <property type="entry name" value="Hepar_II_III_C"/>
</dbReference>
<dbReference type="GO" id="GO:0042597">
    <property type="term" value="C:periplasmic space"/>
    <property type="evidence" value="ECO:0007669"/>
    <property type="project" value="UniProtKB-SubCell"/>
</dbReference>
<sequence length="516" mass="54731">MPGDAAALAAAAAAIPRDWHGGFDPATPAARLDLFGPGDIRPVWERNRLLALPLLAMAARLAPADGHLAAARALLAEWRAANPPFRGPAWACGQEAALRAMHLCLALALLDATPGPAMRALLAAHARRIAATQAYAAAQDNNHAISEAAGLFVIGLVLGDGALARRGARRLARAVARLVLPCGAFAQASPGYHRLLLDTLAIAEWFRRRHGAPPFPAPFAARAEAATRWLHRVAEPATGALPRCGAVDDSAFADLSLRGPQDARGSVERAARLFCGMGADVPEDPGCAWLGLPPPAARLARGGPWRSAGWMGEEAGRLRVLLRSGAGLPFRPAQCDLLHLDLWADGAPLLMDGGTGAYNPAPGDAWWMEALWGTAAHNTIQFDGQEQMPRLGRFLLAAWPRCEALPAGARLTDSRGRVQERRLRLIGRSLVVEDTVRGPFAGLALRWRLGPGPWRAGPRGAEGPRGRIRIEADAPLRLRLAQGWHSPAYGVVEPAEVIEARAAAPVSRLVTVVEAA</sequence>
<accession>A0A840XIE2</accession>
<dbReference type="Pfam" id="PF07940">
    <property type="entry name" value="Hepar_II_III_C"/>
    <property type="match status" value="1"/>
</dbReference>
<name>A0A840XIE2_9PROT</name>
<dbReference type="Gene3D" id="2.70.98.70">
    <property type="match status" value="1"/>
</dbReference>
<comment type="subcellular location">
    <subcellularLocation>
        <location evidence="1">Periplasm</location>
    </subcellularLocation>
</comment>
<proteinExistence type="predicted"/>
<evidence type="ECO:0000313" key="7">
    <source>
        <dbReference type="Proteomes" id="UP000562254"/>
    </source>
</evidence>
<reference evidence="6 7" key="1">
    <citation type="submission" date="2020-08" db="EMBL/GenBank/DDBJ databases">
        <title>Genomic Encyclopedia of Type Strains, Phase IV (KMG-IV): sequencing the most valuable type-strain genomes for metagenomic binning, comparative biology and taxonomic classification.</title>
        <authorList>
            <person name="Goeker M."/>
        </authorList>
    </citation>
    <scope>NUCLEOTIDE SEQUENCE [LARGE SCALE GENOMIC DNA]</scope>
    <source>
        <strain evidence="6 7">DSM 25895</strain>
    </source>
</reference>
<dbReference type="EMBL" id="JACIJE010000001">
    <property type="protein sequence ID" value="MBB5688218.1"/>
    <property type="molecule type" value="Genomic_DNA"/>
</dbReference>
<evidence type="ECO:0000256" key="2">
    <source>
        <dbReference type="ARBA" id="ARBA00022729"/>
    </source>
</evidence>
<dbReference type="PANTHER" id="PTHR39210">
    <property type="entry name" value="HEPARIN-SULFATE LYASE"/>
    <property type="match status" value="1"/>
</dbReference>
<evidence type="ECO:0000256" key="4">
    <source>
        <dbReference type="ARBA" id="ARBA00023239"/>
    </source>
</evidence>
<dbReference type="InterPro" id="IPR008929">
    <property type="entry name" value="Chondroitin_lyas"/>
</dbReference>
<keyword evidence="2" id="KW-0732">Signal</keyword>
<dbReference type="AlphaFoldDB" id="A0A840XIE2"/>
<dbReference type="Gene3D" id="1.50.10.100">
    <property type="entry name" value="Chondroitin AC/alginate lyase"/>
    <property type="match status" value="1"/>
</dbReference>
<keyword evidence="4" id="KW-0456">Lyase</keyword>
<protein>
    <recommendedName>
        <fullName evidence="5">Heparinase II/III-like C-terminal domain-containing protein</fullName>
    </recommendedName>
</protein>
<evidence type="ECO:0000313" key="6">
    <source>
        <dbReference type="EMBL" id="MBB5688218.1"/>
    </source>
</evidence>
<evidence type="ECO:0000256" key="3">
    <source>
        <dbReference type="ARBA" id="ARBA00022764"/>
    </source>
</evidence>
<organism evidence="6 7">
    <name type="scientific">Neoroseomonas alkaliterrae</name>
    <dbReference type="NCBI Taxonomy" id="1452450"/>
    <lineage>
        <taxon>Bacteria</taxon>
        <taxon>Pseudomonadati</taxon>
        <taxon>Pseudomonadota</taxon>
        <taxon>Alphaproteobacteria</taxon>
        <taxon>Acetobacterales</taxon>
        <taxon>Acetobacteraceae</taxon>
        <taxon>Neoroseomonas</taxon>
    </lineage>
</organism>
<feature type="domain" description="Heparinase II/III-like C-terminal" evidence="5">
    <location>
        <begin position="306"/>
        <end position="494"/>
    </location>
</feature>